<dbReference type="GeneID" id="16077876"/>
<dbReference type="PANTHER" id="PTHR46468">
    <property type="entry name" value="SENTRIN-SPECIFIC PROTEASE 8"/>
    <property type="match status" value="1"/>
</dbReference>
<dbReference type="eggNOG" id="KOG3246">
    <property type="taxonomic scope" value="Eukaryota"/>
</dbReference>
<dbReference type="PROSITE" id="PS50600">
    <property type="entry name" value="ULP_PROTEASE"/>
    <property type="match status" value="1"/>
</dbReference>
<name>F2TZZ0_SALR5</name>
<evidence type="ECO:0000313" key="6">
    <source>
        <dbReference type="EMBL" id="EGD80718.1"/>
    </source>
</evidence>
<dbReference type="KEGG" id="sre:PTSG_01308"/>
<sequence>MDASSPPQTATASRVVVTYEDASLFASDVALLEPGQWLNDAIFTFAFEYFRHGHAETRARSKSGDVVFVDPSSLQLLFAMDAASARVALLEPIGAAQAKVLVIPVNDAVSDARQPNAGTHWALLAVDTEQSRALYLDSMPSASMRDQVVTPLLTRLSAALGTHKRLTLLQPPFPRQANSFDCGMYALAAAEHVAVTGLNPEPSFDFLSPAFISELRQRWKAIITETATPDNGHS</sequence>
<gene>
    <name evidence="6" type="ORF">PTSG_01308</name>
</gene>
<evidence type="ECO:0000313" key="7">
    <source>
        <dbReference type="Proteomes" id="UP000007799"/>
    </source>
</evidence>
<protein>
    <recommendedName>
        <fullName evidence="5">Ubiquitin-like protease family profile domain-containing protein</fullName>
    </recommendedName>
</protein>
<dbReference type="FunCoup" id="F2TZZ0">
    <property type="interactions" value="392"/>
</dbReference>
<proteinExistence type="inferred from homology"/>
<dbReference type="Proteomes" id="UP000007799">
    <property type="component" value="Unassembled WGS sequence"/>
</dbReference>
<evidence type="ECO:0000256" key="1">
    <source>
        <dbReference type="ARBA" id="ARBA00005234"/>
    </source>
</evidence>
<dbReference type="AlphaFoldDB" id="F2TZZ0"/>
<organism evidence="7">
    <name type="scientific">Salpingoeca rosetta (strain ATCC 50818 / BSB-021)</name>
    <dbReference type="NCBI Taxonomy" id="946362"/>
    <lineage>
        <taxon>Eukaryota</taxon>
        <taxon>Choanoflagellata</taxon>
        <taxon>Craspedida</taxon>
        <taxon>Salpingoecidae</taxon>
        <taxon>Salpingoeca</taxon>
    </lineage>
</organism>
<dbReference type="OMA" id="GFYFEYL"/>
<keyword evidence="7" id="KW-1185">Reference proteome</keyword>
<keyword evidence="4" id="KW-0788">Thiol protease</keyword>
<dbReference type="SUPFAM" id="SSF54001">
    <property type="entry name" value="Cysteine proteinases"/>
    <property type="match status" value="1"/>
</dbReference>
<dbReference type="OrthoDB" id="5065855at2759"/>
<dbReference type="Pfam" id="PF02902">
    <property type="entry name" value="Peptidase_C48"/>
    <property type="match status" value="1"/>
</dbReference>
<evidence type="ECO:0000256" key="2">
    <source>
        <dbReference type="ARBA" id="ARBA00022670"/>
    </source>
</evidence>
<dbReference type="RefSeq" id="XP_004997279.1">
    <property type="nucleotide sequence ID" value="XM_004997222.1"/>
</dbReference>
<reference evidence="6" key="1">
    <citation type="submission" date="2009-08" db="EMBL/GenBank/DDBJ databases">
        <title>Annotation of Salpingoeca rosetta.</title>
        <authorList>
            <consortium name="The Broad Institute Genome Sequencing Platform"/>
            <person name="Russ C."/>
            <person name="Cuomo C."/>
            <person name="Burger G."/>
            <person name="Gray M.W."/>
            <person name="Holland P.W.H."/>
            <person name="King N."/>
            <person name="Lang F.B.F."/>
            <person name="Roger A.J."/>
            <person name="Ruiz-Trillo I."/>
            <person name="Young S.K."/>
            <person name="Zeng Q."/>
            <person name="Gargeya S."/>
            <person name="Alvarado L."/>
            <person name="Berlin A."/>
            <person name="Chapman S.B."/>
            <person name="Chen Z."/>
            <person name="Freedman E."/>
            <person name="Gellesch M."/>
            <person name="Goldberg J."/>
            <person name="Griggs A."/>
            <person name="Gujja S."/>
            <person name="Heilman E."/>
            <person name="Heiman D."/>
            <person name="Howarth C."/>
            <person name="Mehta T."/>
            <person name="Neiman D."/>
            <person name="Pearson M."/>
            <person name="Roberts A."/>
            <person name="Saif S."/>
            <person name="Shea T."/>
            <person name="Shenoy N."/>
            <person name="Sisk P."/>
            <person name="Stolte C."/>
            <person name="Sykes S."/>
            <person name="White J."/>
            <person name="Yandava C."/>
            <person name="Haas B."/>
            <person name="Nusbaum C."/>
            <person name="Birren B."/>
        </authorList>
    </citation>
    <scope>NUCLEOTIDE SEQUENCE [LARGE SCALE GENOMIC DNA]</scope>
    <source>
        <strain evidence="6">ATCC 50818</strain>
    </source>
</reference>
<feature type="domain" description="Ubiquitin-like protease family profile" evidence="5">
    <location>
        <begin position="22"/>
        <end position="193"/>
    </location>
</feature>
<keyword evidence="2" id="KW-0645">Protease</keyword>
<dbReference type="InterPro" id="IPR038765">
    <property type="entry name" value="Papain-like_cys_pep_sf"/>
</dbReference>
<dbReference type="Gene3D" id="3.40.395.10">
    <property type="entry name" value="Adenoviral Proteinase, Chain A"/>
    <property type="match status" value="1"/>
</dbReference>
<dbReference type="GO" id="GO:0006508">
    <property type="term" value="P:proteolysis"/>
    <property type="evidence" value="ECO:0007669"/>
    <property type="project" value="UniProtKB-KW"/>
</dbReference>
<accession>F2TZZ0</accession>
<dbReference type="InParanoid" id="F2TZZ0"/>
<dbReference type="STRING" id="946362.F2TZZ0"/>
<keyword evidence="3" id="KW-0378">Hydrolase</keyword>
<dbReference type="PANTHER" id="PTHR46468:SF1">
    <property type="entry name" value="SENTRIN-SPECIFIC PROTEASE 8"/>
    <property type="match status" value="1"/>
</dbReference>
<dbReference type="InterPro" id="IPR003653">
    <property type="entry name" value="Peptidase_C48_C"/>
</dbReference>
<dbReference type="InterPro" id="IPR044613">
    <property type="entry name" value="Nep1/2-like"/>
</dbReference>
<evidence type="ECO:0000256" key="3">
    <source>
        <dbReference type="ARBA" id="ARBA00022801"/>
    </source>
</evidence>
<dbReference type="EMBL" id="GL832958">
    <property type="protein sequence ID" value="EGD80718.1"/>
    <property type="molecule type" value="Genomic_DNA"/>
</dbReference>
<evidence type="ECO:0000259" key="5">
    <source>
        <dbReference type="PROSITE" id="PS50600"/>
    </source>
</evidence>
<dbReference type="GO" id="GO:0019784">
    <property type="term" value="F:deNEDDylase activity"/>
    <property type="evidence" value="ECO:0007669"/>
    <property type="project" value="InterPro"/>
</dbReference>
<dbReference type="GO" id="GO:0008234">
    <property type="term" value="F:cysteine-type peptidase activity"/>
    <property type="evidence" value="ECO:0007669"/>
    <property type="project" value="UniProtKB-KW"/>
</dbReference>
<dbReference type="GO" id="GO:0000338">
    <property type="term" value="P:protein deneddylation"/>
    <property type="evidence" value="ECO:0007669"/>
    <property type="project" value="TreeGrafter"/>
</dbReference>
<comment type="similarity">
    <text evidence="1">Belongs to the peptidase C48 family.</text>
</comment>
<evidence type="ECO:0000256" key="4">
    <source>
        <dbReference type="ARBA" id="ARBA00022807"/>
    </source>
</evidence>